<keyword evidence="1 5" id="KW-0597">Phosphoprotein</keyword>
<evidence type="ECO:0000259" key="8">
    <source>
        <dbReference type="PROSITE" id="PS50110"/>
    </source>
</evidence>
<evidence type="ECO:0000256" key="1">
    <source>
        <dbReference type="ARBA" id="ARBA00022553"/>
    </source>
</evidence>
<feature type="region of interest" description="Disordered" evidence="6">
    <location>
        <begin position="219"/>
        <end position="239"/>
    </location>
</feature>
<dbReference type="Proteomes" id="UP001206206">
    <property type="component" value="Unassembled WGS sequence"/>
</dbReference>
<comment type="caution">
    <text evidence="9">The sequence shown here is derived from an EMBL/GenBank/DDBJ whole genome shotgun (WGS) entry which is preliminary data.</text>
</comment>
<evidence type="ECO:0000256" key="6">
    <source>
        <dbReference type="SAM" id="MobiDB-lite"/>
    </source>
</evidence>
<evidence type="ECO:0000313" key="9">
    <source>
        <dbReference type="EMBL" id="MCQ4043965.1"/>
    </source>
</evidence>
<keyword evidence="2" id="KW-0805">Transcription regulation</keyword>
<dbReference type="Gene3D" id="3.40.50.2300">
    <property type="match status" value="1"/>
</dbReference>
<dbReference type="CDD" id="cd06170">
    <property type="entry name" value="LuxR_C_like"/>
    <property type="match status" value="1"/>
</dbReference>
<proteinExistence type="predicted"/>
<dbReference type="Pfam" id="PF00072">
    <property type="entry name" value="Response_reg"/>
    <property type="match status" value="1"/>
</dbReference>
<dbReference type="PRINTS" id="PR00038">
    <property type="entry name" value="HTHLUXR"/>
</dbReference>
<dbReference type="InterPro" id="IPR016032">
    <property type="entry name" value="Sig_transdc_resp-reg_C-effctor"/>
</dbReference>
<dbReference type="InterPro" id="IPR058245">
    <property type="entry name" value="NreC/VraR/RcsB-like_REC"/>
</dbReference>
<evidence type="ECO:0000256" key="5">
    <source>
        <dbReference type="PROSITE-ProRule" id="PRU00169"/>
    </source>
</evidence>
<dbReference type="InterPro" id="IPR039420">
    <property type="entry name" value="WalR-like"/>
</dbReference>
<feature type="domain" description="Response regulatory" evidence="8">
    <location>
        <begin position="3"/>
        <end position="121"/>
    </location>
</feature>
<dbReference type="PROSITE" id="PS00622">
    <property type="entry name" value="HTH_LUXR_1"/>
    <property type="match status" value="1"/>
</dbReference>
<dbReference type="SMART" id="SM00448">
    <property type="entry name" value="REC"/>
    <property type="match status" value="1"/>
</dbReference>
<keyword evidence="3" id="KW-0238">DNA-binding</keyword>
<evidence type="ECO:0000313" key="10">
    <source>
        <dbReference type="Proteomes" id="UP001206206"/>
    </source>
</evidence>
<keyword evidence="10" id="KW-1185">Reference proteome</keyword>
<dbReference type="EMBL" id="JANFNH010000021">
    <property type="protein sequence ID" value="MCQ4043965.1"/>
    <property type="molecule type" value="Genomic_DNA"/>
</dbReference>
<evidence type="ECO:0000256" key="2">
    <source>
        <dbReference type="ARBA" id="ARBA00023015"/>
    </source>
</evidence>
<accession>A0ABT1PI36</accession>
<dbReference type="InterPro" id="IPR000792">
    <property type="entry name" value="Tscrpt_reg_LuxR_C"/>
</dbReference>
<dbReference type="RefSeq" id="WP_255929483.1">
    <property type="nucleotide sequence ID" value="NZ_JANFNH010000021.1"/>
</dbReference>
<protein>
    <submittedName>
        <fullName evidence="9">Response regulator transcription factor</fullName>
    </submittedName>
</protein>
<dbReference type="SMART" id="SM00421">
    <property type="entry name" value="HTH_LUXR"/>
    <property type="match status" value="1"/>
</dbReference>
<dbReference type="CDD" id="cd17535">
    <property type="entry name" value="REC_NarL-like"/>
    <property type="match status" value="1"/>
</dbReference>
<feature type="domain" description="HTH luxR-type" evidence="7">
    <location>
        <begin position="149"/>
        <end position="214"/>
    </location>
</feature>
<dbReference type="Pfam" id="PF00196">
    <property type="entry name" value="GerE"/>
    <property type="match status" value="1"/>
</dbReference>
<dbReference type="InterPro" id="IPR011006">
    <property type="entry name" value="CheY-like_superfamily"/>
</dbReference>
<organism evidence="9 10">
    <name type="scientific">Streptantibioticus rubrisoli</name>
    <dbReference type="NCBI Taxonomy" id="1387313"/>
    <lineage>
        <taxon>Bacteria</taxon>
        <taxon>Bacillati</taxon>
        <taxon>Actinomycetota</taxon>
        <taxon>Actinomycetes</taxon>
        <taxon>Kitasatosporales</taxon>
        <taxon>Streptomycetaceae</taxon>
        <taxon>Streptantibioticus</taxon>
    </lineage>
</organism>
<evidence type="ECO:0000259" key="7">
    <source>
        <dbReference type="PROSITE" id="PS50043"/>
    </source>
</evidence>
<dbReference type="PROSITE" id="PS50110">
    <property type="entry name" value="RESPONSE_REGULATORY"/>
    <property type="match status" value="1"/>
</dbReference>
<reference evidence="9 10" key="1">
    <citation type="submission" date="2022-06" db="EMBL/GenBank/DDBJ databases">
        <title>Draft genome sequence of type strain Streptomyces rubrisoli DSM 42083.</title>
        <authorList>
            <person name="Duangmal K."/>
            <person name="Klaysubun C."/>
        </authorList>
    </citation>
    <scope>NUCLEOTIDE SEQUENCE [LARGE SCALE GENOMIC DNA]</scope>
    <source>
        <strain evidence="9 10">DSM 42083</strain>
    </source>
</reference>
<dbReference type="PROSITE" id="PS50043">
    <property type="entry name" value="HTH_LUXR_2"/>
    <property type="match status" value="1"/>
</dbReference>
<evidence type="ECO:0000256" key="4">
    <source>
        <dbReference type="ARBA" id="ARBA00023163"/>
    </source>
</evidence>
<keyword evidence="4" id="KW-0804">Transcription</keyword>
<evidence type="ECO:0000256" key="3">
    <source>
        <dbReference type="ARBA" id="ARBA00023125"/>
    </source>
</evidence>
<dbReference type="InterPro" id="IPR001789">
    <property type="entry name" value="Sig_transdc_resp-reg_receiver"/>
</dbReference>
<dbReference type="PANTHER" id="PTHR43214">
    <property type="entry name" value="TWO-COMPONENT RESPONSE REGULATOR"/>
    <property type="match status" value="1"/>
</dbReference>
<gene>
    <name evidence="9" type="ORF">NON19_18525</name>
</gene>
<dbReference type="SUPFAM" id="SSF46894">
    <property type="entry name" value="C-terminal effector domain of the bipartite response regulators"/>
    <property type="match status" value="1"/>
</dbReference>
<feature type="modified residue" description="4-aspartylphosphate" evidence="5">
    <location>
        <position position="54"/>
    </location>
</feature>
<name>A0ABT1PI36_9ACTN</name>
<dbReference type="SUPFAM" id="SSF52172">
    <property type="entry name" value="CheY-like"/>
    <property type="match status" value="1"/>
</dbReference>
<dbReference type="PANTHER" id="PTHR43214:SF24">
    <property type="entry name" value="TRANSCRIPTIONAL REGULATORY PROTEIN NARL-RELATED"/>
    <property type="match status" value="1"/>
</dbReference>
<sequence>MTKVLVVDDQDLIRAGIAALLRAAPGIEAAYEAKGGEEAVELAAAHRPDVILMDIRMPGVDGITATERILAEAPEPPPRVLVLTTFDLDEYVYAALRAGTCGFLLKDAGPERLLAAVSTVAGGDMLFAPSVTRRLIEAYAPRRSAPVPVPDDLSTLTGRELEVLRLVAKGLSNQEIADQLVVSEGTVKTHVNRLMTKLGLRSRAQAVVAAYETGLVVPRQRGAAPPNDPWPTRPSDRSG</sequence>